<reference evidence="1 2" key="1">
    <citation type="journal article" date="2010" name="Stand. Genomic Sci.">
        <title>Complete genome sequence of Meiothermus silvanus type strain (VI-R2).</title>
        <authorList>
            <person name="Sikorski J."/>
            <person name="Tindall B.J."/>
            <person name="Lowry S."/>
            <person name="Lucas S."/>
            <person name="Nolan M."/>
            <person name="Copeland A."/>
            <person name="Glavina Del Rio T."/>
            <person name="Tice H."/>
            <person name="Cheng J.F."/>
            <person name="Han C."/>
            <person name="Pitluck S."/>
            <person name="Liolios K."/>
            <person name="Ivanova N."/>
            <person name="Mavromatis K."/>
            <person name="Mikhailova N."/>
            <person name="Pati A."/>
            <person name="Goodwin L."/>
            <person name="Chen A."/>
            <person name="Palaniappan K."/>
            <person name="Land M."/>
            <person name="Hauser L."/>
            <person name="Chang Y.J."/>
            <person name="Jeffries C.D."/>
            <person name="Rohde M."/>
            <person name="Goker M."/>
            <person name="Woyke T."/>
            <person name="Bristow J."/>
            <person name="Eisen J.A."/>
            <person name="Markowitz V."/>
            <person name="Hugenholtz P."/>
            <person name="Kyrpides N.C."/>
            <person name="Klenk H.P."/>
            <person name="Lapidus A."/>
        </authorList>
    </citation>
    <scope>NUCLEOTIDE SEQUENCE [LARGE SCALE GENOMIC DNA]</scope>
    <source>
        <strain evidence="2">ATCC 700542 / DSM 9946 / VI-R2</strain>
    </source>
</reference>
<sequence>MGAEKAIRSQVYVLRLIRESDGSIRYALRIRGAEKELHFASLEALSEHLRSLEVTHKPRGLR</sequence>
<name>D7BHC0_ALLS1</name>
<dbReference type="EMBL" id="CP002042">
    <property type="protein sequence ID" value="ADH62158.1"/>
    <property type="molecule type" value="Genomic_DNA"/>
</dbReference>
<evidence type="ECO:0000313" key="1">
    <source>
        <dbReference type="EMBL" id="ADH62158.1"/>
    </source>
</evidence>
<dbReference type="KEGG" id="msv:Mesil_0214"/>
<dbReference type="HOGENOM" id="CLU_2898983_0_0_0"/>
<evidence type="ECO:0000313" key="2">
    <source>
        <dbReference type="Proteomes" id="UP000001916"/>
    </source>
</evidence>
<dbReference type="AlphaFoldDB" id="D7BHC0"/>
<keyword evidence="2" id="KW-1185">Reference proteome</keyword>
<organism evidence="1 2">
    <name type="scientific">Allomeiothermus silvanus (strain ATCC 700542 / DSM 9946 / NBRC 106475 / NCIMB 13440 / VI-R2)</name>
    <name type="common">Thermus silvanus</name>
    <dbReference type="NCBI Taxonomy" id="526227"/>
    <lineage>
        <taxon>Bacteria</taxon>
        <taxon>Thermotogati</taxon>
        <taxon>Deinococcota</taxon>
        <taxon>Deinococci</taxon>
        <taxon>Thermales</taxon>
        <taxon>Thermaceae</taxon>
        <taxon>Allomeiothermus</taxon>
    </lineage>
</organism>
<accession>D7BHC0</accession>
<dbReference type="Proteomes" id="UP000001916">
    <property type="component" value="Chromosome"/>
</dbReference>
<gene>
    <name evidence="1" type="ordered locus">Mesil_0214</name>
</gene>
<dbReference type="RefSeq" id="WP_013156765.1">
    <property type="nucleotide sequence ID" value="NC_014212.1"/>
</dbReference>
<proteinExistence type="predicted"/>
<dbReference type="OrthoDB" id="9923974at2"/>
<protein>
    <submittedName>
        <fullName evidence="1">Uncharacterized protein</fullName>
    </submittedName>
</protein>
<dbReference type="STRING" id="526227.Mesil_0214"/>